<dbReference type="EMBL" id="JAPDNS010000002">
    <property type="protein sequence ID" value="MCW3486849.1"/>
    <property type="molecule type" value="Genomic_DNA"/>
</dbReference>
<sequence length="331" mass="38391">MHKLFFCCLVALLPVFKCYTPQTVHPKPDTGKTFTTTHFNILFVPDLSNRVDPDRYKRPLNDVDILSIITSNLYPAILRFKRSEYQKDKLTIDFINKGLISQYKVNTDNLLIDFGRFANQLDRIHYITGNNGVSQTLSKDIYDMTTEFTRMNGLAVKQNVGADIWSYFHQGIDEKRVLAAENPIKYGNNSYVNTYRNLLILLTDGYIEAGIFNQGFDLSKNTINRFRKAFLKSGENNMQQFLEKNKQFQIKPVDNEYLKNLEVLVMETYDRSLSKDGAATVHPTDMEIIKLCWTYWLQQSNIKRFELHPYAASKDEAEKTILNFIGITKVK</sequence>
<proteinExistence type="predicted"/>
<protein>
    <submittedName>
        <fullName evidence="1">Uncharacterized protein</fullName>
    </submittedName>
</protein>
<keyword evidence="2" id="KW-1185">Reference proteome</keyword>
<name>A0ABT3IT15_9BACT</name>
<gene>
    <name evidence="1" type="ORF">OL497_23335</name>
</gene>
<evidence type="ECO:0000313" key="2">
    <source>
        <dbReference type="Proteomes" id="UP001207742"/>
    </source>
</evidence>
<accession>A0ABT3IT15</accession>
<comment type="caution">
    <text evidence="1">The sequence shown here is derived from an EMBL/GenBank/DDBJ whole genome shotgun (WGS) entry which is preliminary data.</text>
</comment>
<dbReference type="Proteomes" id="UP001207742">
    <property type="component" value="Unassembled WGS sequence"/>
</dbReference>
<evidence type="ECO:0000313" key="1">
    <source>
        <dbReference type="EMBL" id="MCW3486849.1"/>
    </source>
</evidence>
<organism evidence="1 2">
    <name type="scientific">Chitinophaga nivalis</name>
    <dbReference type="NCBI Taxonomy" id="2991709"/>
    <lineage>
        <taxon>Bacteria</taxon>
        <taxon>Pseudomonadati</taxon>
        <taxon>Bacteroidota</taxon>
        <taxon>Chitinophagia</taxon>
        <taxon>Chitinophagales</taxon>
        <taxon>Chitinophagaceae</taxon>
        <taxon>Chitinophaga</taxon>
    </lineage>
</organism>
<dbReference type="RefSeq" id="WP_264733663.1">
    <property type="nucleotide sequence ID" value="NZ_JAPDNR010000001.1"/>
</dbReference>
<reference evidence="1 2" key="1">
    <citation type="submission" date="2022-10" db="EMBL/GenBank/DDBJ databases">
        <title>Chitinophaga nivalis PC15 sp. nov., isolated from Pyeongchang county, South Korea.</title>
        <authorList>
            <person name="Trinh H.N."/>
        </authorList>
    </citation>
    <scope>NUCLEOTIDE SEQUENCE [LARGE SCALE GENOMIC DNA]</scope>
    <source>
        <strain evidence="1 2">PC14</strain>
    </source>
</reference>